<dbReference type="EMBL" id="JGVR01000004">
    <property type="protein sequence ID" value="KEZ20473.1"/>
    <property type="molecule type" value="Genomic_DNA"/>
</dbReference>
<protein>
    <submittedName>
        <fullName evidence="3">Acyl-CoA synthetase (AMP-forming)/AMP-acid ligase II</fullName>
    </submittedName>
    <submittedName>
        <fullName evidence="5">Dicarboxylate--CoA ligase PimA</fullName>
    </submittedName>
    <submittedName>
        <fullName evidence="4">Long-chain fatty acid--CoA ligase</fullName>
    </submittedName>
</protein>
<dbReference type="EMBL" id="LSTR01000032">
    <property type="protein sequence ID" value="OAH43899.1"/>
    <property type="molecule type" value="Genomic_DNA"/>
</dbReference>
<feature type="domain" description="AMP-binding enzyme C-terminal" evidence="2">
    <location>
        <begin position="469"/>
        <end position="544"/>
    </location>
</feature>
<dbReference type="EMBL" id="QRAL01000010">
    <property type="protein sequence ID" value="RSU57000.1"/>
    <property type="molecule type" value="Genomic_DNA"/>
</dbReference>
<dbReference type="Pfam" id="PF13193">
    <property type="entry name" value="AMP-binding_C"/>
    <property type="match status" value="1"/>
</dbReference>
<dbReference type="PANTHER" id="PTHR43767">
    <property type="entry name" value="LONG-CHAIN-FATTY-ACID--COA LIGASE"/>
    <property type="match status" value="1"/>
</dbReference>
<dbReference type="InterPro" id="IPR025110">
    <property type="entry name" value="AMP-bd_C"/>
</dbReference>
<dbReference type="PROSITE" id="PS00455">
    <property type="entry name" value="AMP_BINDING"/>
    <property type="match status" value="1"/>
</dbReference>
<dbReference type="GO" id="GO:0016878">
    <property type="term" value="F:acid-thiol ligase activity"/>
    <property type="evidence" value="ECO:0007669"/>
    <property type="project" value="UniProtKB-ARBA"/>
</dbReference>
<dbReference type="CDD" id="cd05936">
    <property type="entry name" value="FC-FACS_FadD_like"/>
    <property type="match status" value="1"/>
</dbReference>
<dbReference type="InterPro" id="IPR045851">
    <property type="entry name" value="AMP-bd_C_sf"/>
</dbReference>
<reference evidence="3 7" key="1">
    <citation type="submission" date="2014-03" db="EMBL/GenBank/DDBJ databases">
        <title>Genome sequence of Sphingobium yanoikuyae B1.</title>
        <authorList>
            <person name="Gan H.M."/>
            <person name="Gan H.Y."/>
            <person name="Savka M.A."/>
        </authorList>
    </citation>
    <scope>NUCLEOTIDE SEQUENCE [LARGE SCALE GENOMIC DNA]</scope>
    <source>
        <strain evidence="3 7">B1</strain>
    </source>
</reference>
<dbReference type="PATRIC" id="fig|13690.10.peg.1237"/>
<dbReference type="InterPro" id="IPR050237">
    <property type="entry name" value="ATP-dep_AMP-bd_enzyme"/>
</dbReference>
<sequence>MESREKIWREHYQHPTPWEQTFPPMSMGDMVTQSATAHPQAHMIDFMGRKFSYGAMMDDIRRIACGLQAMGVKKGDRVGLYLPNTPHYVAAYYGALLAGAIVVNFSPLYTAAELEHQVEDSGTKILFTLSAKALLPTALKVLDNSSLEKLVVGSIAEVLPTAKSILFRLFKRGETTPLPHDPRVIRYDRLIANSGECIVADIDPVNDVALLQYTGGTTGTPKGAMLTHQNLTANARQAQGIDPHAGEGDDRIIAVLPFFHVFANTCTLNRTVMNGGEMVMLPRFEAVQVLSAVQRTKATSLPGVPTMYQALLDHPALPNIDFSSLRTCISGGAPLPMEVKQKFEAVTGARLIEGYGLTETSPIVCANPYEGLNKTGTVGQPVPGTRVKIVSREDPTQPPPEGEPGELMFAGPQIMKGYWNRPDADAQVFVGEFLRTGDVGEVDDDGYVRIVDRLKDMIAVGGFKVFPSQVESVLYHHESVKEALVIGVPDRYRGEQPKAFVTLNEGATIDGPGLKDWLNPQLGKHERVCEVEVRASLPKTLVGKLSRKELVAEERAKAEQAMAQNAAQTGTAA</sequence>
<dbReference type="InterPro" id="IPR000873">
    <property type="entry name" value="AMP-dep_synth/lig_dom"/>
</dbReference>
<dbReference type="eggNOG" id="COG0318">
    <property type="taxonomic scope" value="Bacteria"/>
</dbReference>
<proteinExistence type="predicted"/>
<comment type="caution">
    <text evidence="3">The sequence shown here is derived from an EMBL/GenBank/DDBJ whole genome shotgun (WGS) entry which is preliminary data.</text>
</comment>
<accession>A0A084ER81</accession>
<dbReference type="Proteomes" id="UP001162318">
    <property type="component" value="Unassembled WGS sequence"/>
</dbReference>
<dbReference type="Gene3D" id="3.30.300.30">
    <property type="match status" value="1"/>
</dbReference>
<dbReference type="Gene3D" id="3.40.50.12780">
    <property type="entry name" value="N-terminal domain of ligase-like"/>
    <property type="match status" value="1"/>
</dbReference>
<dbReference type="STRING" id="13690.AX777_12405"/>
<evidence type="ECO:0000313" key="3">
    <source>
        <dbReference type="EMBL" id="KEZ20473.1"/>
    </source>
</evidence>
<dbReference type="Proteomes" id="UP000287401">
    <property type="component" value="Unassembled WGS sequence"/>
</dbReference>
<dbReference type="InterPro" id="IPR020845">
    <property type="entry name" value="AMP-binding_CS"/>
</dbReference>
<feature type="domain" description="AMP-dependent synthetase/ligase" evidence="1">
    <location>
        <begin position="33"/>
        <end position="419"/>
    </location>
</feature>
<evidence type="ECO:0000313" key="7">
    <source>
        <dbReference type="Proteomes" id="UP000028534"/>
    </source>
</evidence>
<dbReference type="SUPFAM" id="SSF56801">
    <property type="entry name" value="Acetyl-CoA synthetase-like"/>
    <property type="match status" value="1"/>
</dbReference>
<gene>
    <name evidence="5" type="ORF">AX777_12405</name>
    <name evidence="3" type="ORF">CP98_01197</name>
    <name evidence="6" type="ORF">DAH51_11530</name>
    <name evidence="4" type="ORF">N5J77_04700</name>
</gene>
<evidence type="ECO:0000313" key="9">
    <source>
        <dbReference type="Proteomes" id="UP000287401"/>
    </source>
</evidence>
<dbReference type="Pfam" id="PF00501">
    <property type="entry name" value="AMP-binding"/>
    <property type="match status" value="1"/>
</dbReference>
<evidence type="ECO:0000313" key="8">
    <source>
        <dbReference type="Proteomes" id="UP000077262"/>
    </source>
</evidence>
<dbReference type="OrthoDB" id="9803968at2"/>
<name>A0A084ER81_SPHYA</name>
<reference evidence="4" key="4">
    <citation type="submission" date="2022-09" db="EMBL/GenBank/DDBJ databases">
        <title>Intensive care unit water sources are persistently colonized with multi-drug resistant bacteria and are the site of extensive horizontal gene transfer of antibiotic resistance genes.</title>
        <authorList>
            <person name="Diorio-Toth L."/>
        </authorList>
    </citation>
    <scope>NUCLEOTIDE SEQUENCE</scope>
    <source>
        <strain evidence="4">GD03659</strain>
    </source>
</reference>
<dbReference type="RefSeq" id="WP_026109646.1">
    <property type="nucleotide sequence ID" value="NZ_CALUBW010000121.1"/>
</dbReference>
<reference evidence="6 9" key="3">
    <citation type="submission" date="2018-07" db="EMBL/GenBank/DDBJ databases">
        <title>Genomic and Epidemiologic Investigation of an Indolent Hospital Outbreak.</title>
        <authorList>
            <person name="Johnson R.C."/>
            <person name="Deming C."/>
            <person name="Conlan S."/>
            <person name="Zellmer C.J."/>
            <person name="Michelin A.V."/>
            <person name="Lee-Lin S."/>
            <person name="Thomas P.J."/>
            <person name="Park M."/>
            <person name="Weingarten R.A."/>
            <person name="Less J."/>
            <person name="Dekker J.P."/>
            <person name="Frank K.M."/>
            <person name="Musser K.A."/>
            <person name="Mcquiston J.R."/>
            <person name="Henderson D.K."/>
            <person name="Lau A.F."/>
            <person name="Palmore T.N."/>
            <person name="Segre J.A."/>
        </authorList>
    </citation>
    <scope>NUCLEOTIDE SEQUENCE [LARGE SCALE GENOMIC DNA]</scope>
    <source>
        <strain evidence="6 9">SK-NIH.Env6_1116</strain>
    </source>
</reference>
<dbReference type="PANTHER" id="PTHR43767:SF1">
    <property type="entry name" value="NONRIBOSOMAL PEPTIDE SYNTHASE PES1 (EUROFUNG)-RELATED"/>
    <property type="match status" value="1"/>
</dbReference>
<evidence type="ECO:0000259" key="1">
    <source>
        <dbReference type="Pfam" id="PF00501"/>
    </source>
</evidence>
<dbReference type="Proteomes" id="UP000077262">
    <property type="component" value="Unassembled WGS sequence"/>
</dbReference>
<reference evidence="5 8" key="2">
    <citation type="submission" date="2016-02" db="EMBL/GenBank/DDBJ databases">
        <authorList>
            <person name="Wen L."/>
            <person name="He K."/>
            <person name="Yang H."/>
        </authorList>
    </citation>
    <scope>NUCLEOTIDE SEQUENCE [LARGE SCALE GENOMIC DNA]</scope>
    <source>
        <strain evidence="5 8">CD09_2</strain>
    </source>
</reference>
<dbReference type="EMBL" id="JAOCKX010000004">
    <property type="protein sequence ID" value="MDH2130414.1"/>
    <property type="molecule type" value="Genomic_DNA"/>
</dbReference>
<dbReference type="InterPro" id="IPR042099">
    <property type="entry name" value="ANL_N_sf"/>
</dbReference>
<evidence type="ECO:0000313" key="6">
    <source>
        <dbReference type="EMBL" id="RSU57000.1"/>
    </source>
</evidence>
<dbReference type="Proteomes" id="UP000028534">
    <property type="component" value="Unassembled WGS sequence"/>
</dbReference>
<organism evidence="3 7">
    <name type="scientific">Sphingobium yanoikuyae</name>
    <name type="common">Sphingomonas yanoikuyae</name>
    <dbReference type="NCBI Taxonomy" id="13690"/>
    <lineage>
        <taxon>Bacteria</taxon>
        <taxon>Pseudomonadati</taxon>
        <taxon>Pseudomonadota</taxon>
        <taxon>Alphaproteobacteria</taxon>
        <taxon>Sphingomonadales</taxon>
        <taxon>Sphingomonadaceae</taxon>
        <taxon>Sphingobium</taxon>
    </lineage>
</organism>
<keyword evidence="3" id="KW-0436">Ligase</keyword>
<evidence type="ECO:0000313" key="4">
    <source>
        <dbReference type="EMBL" id="MDH2130414.1"/>
    </source>
</evidence>
<evidence type="ECO:0000259" key="2">
    <source>
        <dbReference type="Pfam" id="PF13193"/>
    </source>
</evidence>
<evidence type="ECO:0000313" key="5">
    <source>
        <dbReference type="EMBL" id="OAH43899.1"/>
    </source>
</evidence>
<dbReference type="AlphaFoldDB" id="A0A084ER81"/>